<sequence length="377" mass="40832">MRIKTKILIVDDSRIFRSAIEESLSGEDDIEVIGSVRNGIKAIEFIRSHRPDLVTLDIEMPDMDGLETLKEIRKINASDNNIPPIGVIMVSSVTNKGADITIKALEAGAFDFITKPEGKMLAESIEILHRRLVIKIRYFASRRISSYLAKGPVRLSSSPVYKQKSARSGTMSARPGAFVSSRIKAILIGVSTGGPRALAEILPPLCEKVSVPIFIVQHMPPTFTQSLANSLNLRCSYTVTEGLNNSVVQERHVYIAPGGRHMLLRRRRGNILIITNKQPPEKGCRPSADVLFRSAATVYGGDVIAIILTGMGADGTKGAGTLKRSGAYVIAQDEESSVVWGMPGSAEASGNVDKILPLENIPEAVSDIIHRLKGAGQ</sequence>
<keyword evidence="2 5" id="KW-0145">Chemotaxis</keyword>
<evidence type="ECO:0000313" key="10">
    <source>
        <dbReference type="EMBL" id="QTA90483.1"/>
    </source>
</evidence>
<feature type="domain" description="Response regulatory" evidence="8">
    <location>
        <begin position="6"/>
        <end position="130"/>
    </location>
</feature>
<feature type="domain" description="CheB-type methylesterase" evidence="9">
    <location>
        <begin position="179"/>
        <end position="372"/>
    </location>
</feature>
<evidence type="ECO:0000256" key="1">
    <source>
        <dbReference type="ARBA" id="ARBA00022490"/>
    </source>
</evidence>
<evidence type="ECO:0000256" key="4">
    <source>
        <dbReference type="ARBA" id="ARBA00048267"/>
    </source>
</evidence>
<evidence type="ECO:0000256" key="2">
    <source>
        <dbReference type="ARBA" id="ARBA00022500"/>
    </source>
</evidence>
<dbReference type="GO" id="GO:0000156">
    <property type="term" value="F:phosphorelay response regulator activity"/>
    <property type="evidence" value="ECO:0007669"/>
    <property type="project" value="InterPro"/>
</dbReference>
<dbReference type="SMART" id="SM00448">
    <property type="entry name" value="REC"/>
    <property type="match status" value="1"/>
</dbReference>
<reference evidence="10" key="1">
    <citation type="journal article" date="2021" name="Microb. Physiol.">
        <title>Proteogenomic Insights into the Physiology of Marine, Sulfate-Reducing, Filamentous Desulfonema limicola and Desulfonema magnum.</title>
        <authorList>
            <person name="Schnaars V."/>
            <person name="Wohlbrand L."/>
            <person name="Scheve S."/>
            <person name="Hinrichs C."/>
            <person name="Reinhardt R."/>
            <person name="Rabus R."/>
        </authorList>
    </citation>
    <scope>NUCLEOTIDE SEQUENCE</scope>
    <source>
        <strain evidence="10">4be13</strain>
    </source>
</reference>
<dbReference type="Pfam" id="PF01339">
    <property type="entry name" value="CheB_methylest"/>
    <property type="match status" value="1"/>
</dbReference>
<dbReference type="CDD" id="cd17541">
    <property type="entry name" value="REC_CheB-like"/>
    <property type="match status" value="1"/>
</dbReference>
<proteinExistence type="inferred from homology"/>
<accession>A0A975BSA2</accession>
<dbReference type="GO" id="GO:0050568">
    <property type="term" value="F:protein-glutamine glutaminase activity"/>
    <property type="evidence" value="ECO:0007669"/>
    <property type="project" value="UniProtKB-UniRule"/>
</dbReference>
<dbReference type="InterPro" id="IPR035909">
    <property type="entry name" value="CheB_C"/>
</dbReference>
<dbReference type="InterPro" id="IPR001789">
    <property type="entry name" value="Sig_transdc_resp-reg_receiver"/>
</dbReference>
<evidence type="ECO:0000256" key="3">
    <source>
        <dbReference type="ARBA" id="ARBA00022801"/>
    </source>
</evidence>
<dbReference type="EMBL" id="CP061800">
    <property type="protein sequence ID" value="QTA90483.1"/>
    <property type="molecule type" value="Genomic_DNA"/>
</dbReference>
<dbReference type="InterPro" id="IPR011006">
    <property type="entry name" value="CheY-like_superfamily"/>
</dbReference>
<keyword evidence="11" id="KW-1185">Reference proteome</keyword>
<dbReference type="KEGG" id="dmm:dnm_065440"/>
<feature type="modified residue" description="4-aspartylphosphate" evidence="5 7">
    <location>
        <position position="57"/>
    </location>
</feature>
<dbReference type="GO" id="GO:0008984">
    <property type="term" value="F:protein-glutamate methylesterase activity"/>
    <property type="evidence" value="ECO:0007669"/>
    <property type="project" value="UniProtKB-UniRule"/>
</dbReference>
<comment type="catalytic activity">
    <reaction evidence="5">
        <text>L-glutaminyl-[protein] + H2O = L-glutamyl-[protein] + NH4(+)</text>
        <dbReference type="Rhea" id="RHEA:16441"/>
        <dbReference type="Rhea" id="RHEA-COMP:10207"/>
        <dbReference type="Rhea" id="RHEA-COMP:10208"/>
        <dbReference type="ChEBI" id="CHEBI:15377"/>
        <dbReference type="ChEBI" id="CHEBI:28938"/>
        <dbReference type="ChEBI" id="CHEBI:29973"/>
        <dbReference type="ChEBI" id="CHEBI:30011"/>
        <dbReference type="EC" id="3.5.1.44"/>
    </reaction>
</comment>
<evidence type="ECO:0000259" key="9">
    <source>
        <dbReference type="PROSITE" id="PS50122"/>
    </source>
</evidence>
<dbReference type="Pfam" id="PF00072">
    <property type="entry name" value="Response_reg"/>
    <property type="match status" value="1"/>
</dbReference>
<comment type="PTM">
    <text evidence="5">Phosphorylated by CheA. Phosphorylation of the N-terminal regulatory domain activates the methylesterase activity.</text>
</comment>
<feature type="active site" evidence="5 6">
    <location>
        <position position="191"/>
    </location>
</feature>
<dbReference type="PIRSF" id="PIRSF000876">
    <property type="entry name" value="RR_chemtxs_CheB"/>
    <property type="match status" value="1"/>
</dbReference>
<dbReference type="GO" id="GO:0005737">
    <property type="term" value="C:cytoplasm"/>
    <property type="evidence" value="ECO:0007669"/>
    <property type="project" value="UniProtKB-SubCell"/>
</dbReference>
<dbReference type="InterPro" id="IPR008248">
    <property type="entry name" value="CheB-like"/>
</dbReference>
<keyword evidence="3 5" id="KW-0378">Hydrolase</keyword>
<dbReference type="EC" id="3.1.1.61" evidence="5"/>
<comment type="function">
    <text evidence="5">Involved in chemotaxis. Part of a chemotaxis signal transduction system that modulates chemotaxis in response to various stimuli. Catalyzes the demethylation of specific methylglutamate residues introduced into the chemoreceptors (methyl-accepting chemotaxis proteins or MCP) by CheR. Also mediates the irreversible deamidation of specific glutamine residues to glutamic acid.</text>
</comment>
<dbReference type="SUPFAM" id="SSF52738">
    <property type="entry name" value="Methylesterase CheB, C-terminal domain"/>
    <property type="match status" value="1"/>
</dbReference>
<name>A0A975BSA2_9BACT</name>
<protein>
    <recommendedName>
        <fullName evidence="5">Protein-glutamate methylesterase/protein-glutamine glutaminase</fullName>
        <ecNumber evidence="5">3.1.1.61</ecNumber>
        <ecNumber evidence="5">3.5.1.44</ecNumber>
    </recommendedName>
</protein>
<dbReference type="PROSITE" id="PS50122">
    <property type="entry name" value="CHEB"/>
    <property type="match status" value="1"/>
</dbReference>
<feature type="active site" evidence="5 6">
    <location>
        <position position="218"/>
    </location>
</feature>
<dbReference type="NCBIfam" id="NF001965">
    <property type="entry name" value="PRK00742.1"/>
    <property type="match status" value="1"/>
</dbReference>
<dbReference type="PANTHER" id="PTHR42872">
    <property type="entry name" value="PROTEIN-GLUTAMATE METHYLESTERASE/PROTEIN-GLUTAMINE GLUTAMINASE"/>
    <property type="match status" value="1"/>
</dbReference>
<keyword evidence="5 7" id="KW-0597">Phosphoprotein</keyword>
<dbReference type="PROSITE" id="PS50110">
    <property type="entry name" value="RESPONSE_REGULATORY"/>
    <property type="match status" value="1"/>
</dbReference>
<comment type="catalytic activity">
    <reaction evidence="4 5">
        <text>[protein]-L-glutamate 5-O-methyl ester + H2O = L-glutamyl-[protein] + methanol + H(+)</text>
        <dbReference type="Rhea" id="RHEA:23236"/>
        <dbReference type="Rhea" id="RHEA-COMP:10208"/>
        <dbReference type="Rhea" id="RHEA-COMP:10311"/>
        <dbReference type="ChEBI" id="CHEBI:15377"/>
        <dbReference type="ChEBI" id="CHEBI:15378"/>
        <dbReference type="ChEBI" id="CHEBI:17790"/>
        <dbReference type="ChEBI" id="CHEBI:29973"/>
        <dbReference type="ChEBI" id="CHEBI:82795"/>
        <dbReference type="EC" id="3.1.1.61"/>
    </reaction>
</comment>
<dbReference type="EC" id="3.5.1.44" evidence="5"/>
<evidence type="ECO:0000259" key="8">
    <source>
        <dbReference type="PROSITE" id="PS50110"/>
    </source>
</evidence>
<evidence type="ECO:0000313" key="11">
    <source>
        <dbReference type="Proteomes" id="UP000663722"/>
    </source>
</evidence>
<dbReference type="InterPro" id="IPR000673">
    <property type="entry name" value="Sig_transdc_resp-reg_Me-estase"/>
</dbReference>
<gene>
    <name evidence="10" type="primary">cheB6</name>
    <name evidence="5" type="synonym">cheB</name>
    <name evidence="10" type="ORF">dnm_065440</name>
</gene>
<comment type="domain">
    <text evidence="5">Contains a C-terminal catalytic domain, and an N-terminal region which modulates catalytic activity.</text>
</comment>
<dbReference type="HAMAP" id="MF_00099">
    <property type="entry name" value="CheB_chemtxs"/>
    <property type="match status" value="1"/>
</dbReference>
<dbReference type="CDD" id="cd16432">
    <property type="entry name" value="CheB_Rec"/>
    <property type="match status" value="1"/>
</dbReference>
<evidence type="ECO:0000256" key="6">
    <source>
        <dbReference type="PROSITE-ProRule" id="PRU00050"/>
    </source>
</evidence>
<dbReference type="SUPFAM" id="SSF52172">
    <property type="entry name" value="CheY-like"/>
    <property type="match status" value="1"/>
</dbReference>
<evidence type="ECO:0000256" key="5">
    <source>
        <dbReference type="HAMAP-Rule" id="MF_00099"/>
    </source>
</evidence>
<comment type="subcellular location">
    <subcellularLocation>
        <location evidence="5">Cytoplasm</location>
    </subcellularLocation>
</comment>
<dbReference type="Gene3D" id="3.40.50.2300">
    <property type="match status" value="1"/>
</dbReference>
<organism evidence="10 11">
    <name type="scientific">Desulfonema magnum</name>
    <dbReference type="NCBI Taxonomy" id="45655"/>
    <lineage>
        <taxon>Bacteria</taxon>
        <taxon>Pseudomonadati</taxon>
        <taxon>Thermodesulfobacteriota</taxon>
        <taxon>Desulfobacteria</taxon>
        <taxon>Desulfobacterales</taxon>
        <taxon>Desulfococcaceae</taxon>
        <taxon>Desulfonema</taxon>
    </lineage>
</organism>
<dbReference type="AlphaFoldDB" id="A0A975BSA2"/>
<keyword evidence="1 5" id="KW-0963">Cytoplasm</keyword>
<dbReference type="RefSeq" id="WP_207678670.1">
    <property type="nucleotide sequence ID" value="NZ_CP061800.1"/>
</dbReference>
<dbReference type="Proteomes" id="UP000663722">
    <property type="component" value="Chromosome"/>
</dbReference>
<dbReference type="PANTHER" id="PTHR42872:SF6">
    <property type="entry name" value="PROTEIN-GLUTAMATE METHYLESTERASE_PROTEIN-GLUTAMINE GLUTAMINASE"/>
    <property type="match status" value="1"/>
</dbReference>
<feature type="active site" evidence="5 6">
    <location>
        <position position="314"/>
    </location>
</feature>
<dbReference type="Gene3D" id="3.40.50.180">
    <property type="entry name" value="Methylesterase CheB, C-terminal domain"/>
    <property type="match status" value="1"/>
</dbReference>
<dbReference type="GO" id="GO:0006935">
    <property type="term" value="P:chemotaxis"/>
    <property type="evidence" value="ECO:0007669"/>
    <property type="project" value="UniProtKB-UniRule"/>
</dbReference>
<comment type="similarity">
    <text evidence="5">Belongs to the CheB family.</text>
</comment>
<evidence type="ECO:0000256" key="7">
    <source>
        <dbReference type="PROSITE-ProRule" id="PRU00169"/>
    </source>
</evidence>